<dbReference type="PANTHER" id="PTHR23292:SF14">
    <property type="entry name" value="FI16615P1-RELATED"/>
    <property type="match status" value="1"/>
</dbReference>
<dbReference type="PROSITE" id="PS51837">
    <property type="entry name" value="LITAF"/>
    <property type="match status" value="1"/>
</dbReference>
<dbReference type="GO" id="GO:0031902">
    <property type="term" value="C:late endosome membrane"/>
    <property type="evidence" value="ECO:0007669"/>
    <property type="project" value="UniProtKB-SubCell"/>
</dbReference>
<dbReference type="Pfam" id="PF10601">
    <property type="entry name" value="zf-LITAF-like"/>
    <property type="match status" value="1"/>
</dbReference>
<keyword evidence="5" id="KW-0479">Metal-binding</keyword>
<dbReference type="EMBL" id="CAACVG010012056">
    <property type="protein sequence ID" value="VEN59536.1"/>
    <property type="molecule type" value="Genomic_DNA"/>
</dbReference>
<evidence type="ECO:0000256" key="2">
    <source>
        <dbReference type="ARBA" id="ARBA00004481"/>
    </source>
</evidence>
<dbReference type="InterPro" id="IPR006629">
    <property type="entry name" value="LITAF"/>
</dbReference>
<sequence>MHRYRRCLCIGSDTKQEELEYGFEVGKRPILMTCPNCFNPQRTKISYFSTNRTDIAALCLIPFLLCWLPYCTPFFRRARHYCSVCGIYIGTSRT</sequence>
<feature type="domain" description="LITAF" evidence="8">
    <location>
        <begin position="14"/>
        <end position="94"/>
    </location>
</feature>
<accession>A0A653DH54</accession>
<dbReference type="GO" id="GO:0008270">
    <property type="term" value="F:zinc ion binding"/>
    <property type="evidence" value="ECO:0007669"/>
    <property type="project" value="TreeGrafter"/>
</dbReference>
<evidence type="ECO:0000256" key="7">
    <source>
        <dbReference type="ARBA" id="ARBA00023136"/>
    </source>
</evidence>
<dbReference type="GO" id="GO:0005765">
    <property type="term" value="C:lysosomal membrane"/>
    <property type="evidence" value="ECO:0007669"/>
    <property type="project" value="UniProtKB-SubCell"/>
</dbReference>
<dbReference type="SMART" id="SM00714">
    <property type="entry name" value="LITAF"/>
    <property type="match status" value="1"/>
</dbReference>
<dbReference type="InterPro" id="IPR037519">
    <property type="entry name" value="LITAF_fam"/>
</dbReference>
<evidence type="ECO:0000256" key="3">
    <source>
        <dbReference type="ARBA" id="ARBA00004630"/>
    </source>
</evidence>
<keyword evidence="10" id="KW-1185">Reference proteome</keyword>
<keyword evidence="7" id="KW-0472">Membrane</keyword>
<evidence type="ECO:0000313" key="9">
    <source>
        <dbReference type="EMBL" id="VEN59536.1"/>
    </source>
</evidence>
<evidence type="ECO:0000256" key="1">
    <source>
        <dbReference type="ARBA" id="ARBA00004414"/>
    </source>
</evidence>
<dbReference type="OrthoDB" id="6661265at2759"/>
<evidence type="ECO:0000259" key="8">
    <source>
        <dbReference type="PROSITE" id="PS51837"/>
    </source>
</evidence>
<keyword evidence="6" id="KW-0862">Zinc</keyword>
<evidence type="ECO:0000256" key="5">
    <source>
        <dbReference type="ARBA" id="ARBA00022723"/>
    </source>
</evidence>
<reference evidence="9 10" key="1">
    <citation type="submission" date="2019-01" db="EMBL/GenBank/DDBJ databases">
        <authorList>
            <person name="Sayadi A."/>
        </authorList>
    </citation>
    <scope>NUCLEOTIDE SEQUENCE [LARGE SCALE GENOMIC DNA]</scope>
</reference>
<dbReference type="PANTHER" id="PTHR23292">
    <property type="entry name" value="LIPOPOLYSACCHARIDE-INDUCED TUMOR NECROSIS FACTOR-ALPHA FACTOR"/>
    <property type="match status" value="1"/>
</dbReference>
<dbReference type="AlphaFoldDB" id="A0A653DH54"/>
<gene>
    <name evidence="9" type="ORF">CALMAC_LOCUS17516</name>
</gene>
<evidence type="ECO:0000313" key="10">
    <source>
        <dbReference type="Proteomes" id="UP000410492"/>
    </source>
</evidence>
<name>A0A653DH54_CALMS</name>
<proteinExistence type="inferred from homology"/>
<evidence type="ECO:0000256" key="4">
    <source>
        <dbReference type="ARBA" id="ARBA00005975"/>
    </source>
</evidence>
<comment type="subcellular location">
    <subcellularLocation>
        <location evidence="2">Endosome membrane</location>
        <topology evidence="2">Peripheral membrane protein</topology>
    </subcellularLocation>
    <subcellularLocation>
        <location evidence="1">Late endosome membrane</location>
    </subcellularLocation>
    <subcellularLocation>
        <location evidence="3">Lysosome membrane</location>
        <topology evidence="3">Peripheral membrane protein</topology>
        <orientation evidence="3">Cytoplasmic side</orientation>
    </subcellularLocation>
</comment>
<dbReference type="Proteomes" id="UP000410492">
    <property type="component" value="Unassembled WGS sequence"/>
</dbReference>
<organism evidence="9 10">
    <name type="scientific">Callosobruchus maculatus</name>
    <name type="common">Southern cowpea weevil</name>
    <name type="synonym">Pulse bruchid</name>
    <dbReference type="NCBI Taxonomy" id="64391"/>
    <lineage>
        <taxon>Eukaryota</taxon>
        <taxon>Metazoa</taxon>
        <taxon>Ecdysozoa</taxon>
        <taxon>Arthropoda</taxon>
        <taxon>Hexapoda</taxon>
        <taxon>Insecta</taxon>
        <taxon>Pterygota</taxon>
        <taxon>Neoptera</taxon>
        <taxon>Endopterygota</taxon>
        <taxon>Coleoptera</taxon>
        <taxon>Polyphaga</taxon>
        <taxon>Cucujiformia</taxon>
        <taxon>Chrysomeloidea</taxon>
        <taxon>Chrysomelidae</taxon>
        <taxon>Bruchinae</taxon>
        <taxon>Bruchini</taxon>
        <taxon>Callosobruchus</taxon>
    </lineage>
</organism>
<comment type="similarity">
    <text evidence="4">Belongs to the CDIP1/LITAF family.</text>
</comment>
<protein>
    <recommendedName>
        <fullName evidence="8">LITAF domain-containing protein</fullName>
    </recommendedName>
</protein>
<evidence type="ECO:0000256" key="6">
    <source>
        <dbReference type="ARBA" id="ARBA00022833"/>
    </source>
</evidence>